<organism evidence="1 2">
    <name type="scientific">Arthrobacter terrae</name>
    <dbReference type="NCBI Taxonomy" id="2935737"/>
    <lineage>
        <taxon>Bacteria</taxon>
        <taxon>Bacillati</taxon>
        <taxon>Actinomycetota</taxon>
        <taxon>Actinomycetes</taxon>
        <taxon>Micrococcales</taxon>
        <taxon>Micrococcaceae</taxon>
        <taxon>Arthrobacter</taxon>
    </lineage>
</organism>
<evidence type="ECO:0000313" key="1">
    <source>
        <dbReference type="EMBL" id="MBG0739344.1"/>
    </source>
</evidence>
<gene>
    <name evidence="1" type="ORF">IV500_08065</name>
</gene>
<evidence type="ECO:0000313" key="2">
    <source>
        <dbReference type="Proteomes" id="UP000655366"/>
    </source>
</evidence>
<protein>
    <submittedName>
        <fullName evidence="1">Uncharacterized protein</fullName>
    </submittedName>
</protein>
<dbReference type="AlphaFoldDB" id="A0A931CQW4"/>
<reference evidence="1 2" key="1">
    <citation type="submission" date="2020-11" db="EMBL/GenBank/DDBJ databases">
        <title>Arthrobacter antarcticus sp. nov., isolated from Antarctic Soil.</title>
        <authorList>
            <person name="Li J."/>
        </authorList>
    </citation>
    <scope>NUCLEOTIDE SEQUENCE [LARGE SCALE GENOMIC DNA]</scope>
    <source>
        <strain evidence="1 2">Z1-20</strain>
    </source>
</reference>
<sequence>MAEFIEDCDVYAASSYPVEISAGHRMLGKVKLKARVNTETGEVSFHVPVDEIAKLR</sequence>
<dbReference type="Proteomes" id="UP000655366">
    <property type="component" value="Unassembled WGS sequence"/>
</dbReference>
<dbReference type="RefSeq" id="WP_196396282.1">
    <property type="nucleotide sequence ID" value="NZ_JADNYM010000008.1"/>
</dbReference>
<comment type="caution">
    <text evidence="1">The sequence shown here is derived from an EMBL/GenBank/DDBJ whole genome shotgun (WGS) entry which is preliminary data.</text>
</comment>
<accession>A0A931CQW4</accession>
<proteinExistence type="predicted"/>
<name>A0A931CQW4_9MICC</name>
<dbReference type="EMBL" id="JADNYM010000008">
    <property type="protein sequence ID" value="MBG0739344.1"/>
    <property type="molecule type" value="Genomic_DNA"/>
</dbReference>
<keyword evidence="2" id="KW-1185">Reference proteome</keyword>